<keyword evidence="1" id="KW-0732">Signal</keyword>
<feature type="chain" id="PRO_5021980940" evidence="1">
    <location>
        <begin position="28"/>
        <end position="229"/>
    </location>
</feature>
<dbReference type="Proteomes" id="UP000319004">
    <property type="component" value="Chromosome"/>
</dbReference>
<gene>
    <name evidence="2" type="ORF">Enr13x_09670</name>
</gene>
<dbReference type="EMBL" id="CP037423">
    <property type="protein sequence ID" value="QDV41129.1"/>
    <property type="molecule type" value="Genomic_DNA"/>
</dbReference>
<feature type="signal peptide" evidence="1">
    <location>
        <begin position="1"/>
        <end position="27"/>
    </location>
</feature>
<organism evidence="2 3">
    <name type="scientific">Stieleria neptunia</name>
    <dbReference type="NCBI Taxonomy" id="2527979"/>
    <lineage>
        <taxon>Bacteria</taxon>
        <taxon>Pseudomonadati</taxon>
        <taxon>Planctomycetota</taxon>
        <taxon>Planctomycetia</taxon>
        <taxon>Pirellulales</taxon>
        <taxon>Pirellulaceae</taxon>
        <taxon>Stieleria</taxon>
    </lineage>
</organism>
<accession>A0A518HJY0</accession>
<keyword evidence="3" id="KW-1185">Reference proteome</keyword>
<sequence precursor="true">MKHRSFHSLLTAVFCLLATGLARQAIAEERITPALNTESTAQAGEEILHQGDLYQRAAIFLSEEITFGKDGAYALTPGYYFRGGDSIGWETYSPADGPDAGRVKKAPGAITLQGSFHYSNDGKTIGVITNFYQAINTKAKGITRTTRPAISPDALQRSLVYGGKTGTKIKLAYREIWKNITRPSQDTFVEYDLADSKVVEIQGARIEVIEATNNGIRYRVTRAFDSKKK</sequence>
<dbReference type="KEGG" id="snep:Enr13x_09670"/>
<proteinExistence type="predicted"/>
<protein>
    <submittedName>
        <fullName evidence="2">Uncharacterized protein</fullName>
    </submittedName>
</protein>
<evidence type="ECO:0000313" key="2">
    <source>
        <dbReference type="EMBL" id="QDV41129.1"/>
    </source>
</evidence>
<dbReference type="AlphaFoldDB" id="A0A518HJY0"/>
<name>A0A518HJY0_9BACT</name>
<reference evidence="2 3" key="1">
    <citation type="submission" date="2019-03" db="EMBL/GenBank/DDBJ databases">
        <title>Deep-cultivation of Planctomycetes and their phenomic and genomic characterization uncovers novel biology.</title>
        <authorList>
            <person name="Wiegand S."/>
            <person name="Jogler M."/>
            <person name="Boedeker C."/>
            <person name="Pinto D."/>
            <person name="Vollmers J."/>
            <person name="Rivas-Marin E."/>
            <person name="Kohn T."/>
            <person name="Peeters S.H."/>
            <person name="Heuer A."/>
            <person name="Rast P."/>
            <person name="Oberbeckmann S."/>
            <person name="Bunk B."/>
            <person name="Jeske O."/>
            <person name="Meyerdierks A."/>
            <person name="Storesund J.E."/>
            <person name="Kallscheuer N."/>
            <person name="Luecker S."/>
            <person name="Lage O.M."/>
            <person name="Pohl T."/>
            <person name="Merkel B.J."/>
            <person name="Hornburger P."/>
            <person name="Mueller R.-W."/>
            <person name="Bruemmer F."/>
            <person name="Labrenz M."/>
            <person name="Spormann A.M."/>
            <person name="Op den Camp H."/>
            <person name="Overmann J."/>
            <person name="Amann R."/>
            <person name="Jetten M.S.M."/>
            <person name="Mascher T."/>
            <person name="Medema M.H."/>
            <person name="Devos D.P."/>
            <person name="Kaster A.-K."/>
            <person name="Ovreas L."/>
            <person name="Rohde M."/>
            <person name="Galperin M.Y."/>
            <person name="Jogler C."/>
        </authorList>
    </citation>
    <scope>NUCLEOTIDE SEQUENCE [LARGE SCALE GENOMIC DNA]</scope>
    <source>
        <strain evidence="2 3">Enr13</strain>
    </source>
</reference>
<evidence type="ECO:0000313" key="3">
    <source>
        <dbReference type="Proteomes" id="UP000319004"/>
    </source>
</evidence>
<evidence type="ECO:0000256" key="1">
    <source>
        <dbReference type="SAM" id="SignalP"/>
    </source>
</evidence>